<organism evidence="1 2">
    <name type="scientific">Ostreococcus tauri virus OtV5</name>
    <dbReference type="NCBI Taxonomy" id="1785753"/>
    <lineage>
        <taxon>Viruses</taxon>
        <taxon>Varidnaviria</taxon>
        <taxon>Bamfordvirae</taxon>
        <taxon>Nucleocytoviricota</taxon>
        <taxon>Megaviricetes</taxon>
        <taxon>Algavirales</taxon>
        <taxon>Phycodnaviridae</taxon>
        <taxon>Prasinovirus</taxon>
        <taxon>Prasinovirus ostreotauri</taxon>
    </lineage>
</organism>
<dbReference type="Gene3D" id="3.20.20.60">
    <property type="entry name" value="Phosphoenolpyruvate-binding domains"/>
    <property type="match status" value="1"/>
</dbReference>
<dbReference type="RefSeq" id="YP_001648115.1">
    <property type="nucleotide sequence ID" value="NC_010191.2"/>
</dbReference>
<name>A9YVT6_9PHYC</name>
<dbReference type="InterPro" id="IPR015813">
    <property type="entry name" value="Pyrv/PenolPyrv_kinase-like_dom"/>
</dbReference>
<dbReference type="InterPro" id="IPR040442">
    <property type="entry name" value="Pyrv_kinase-like_dom_sf"/>
</dbReference>
<dbReference type="GeneID" id="5845776"/>
<dbReference type="Proteomes" id="UP000203890">
    <property type="component" value="Segment"/>
</dbReference>
<evidence type="ECO:0000313" key="2">
    <source>
        <dbReference type="Proteomes" id="UP000203890"/>
    </source>
</evidence>
<dbReference type="EMBL" id="EU304328">
    <property type="protein sequence ID" value="ABY27819.1"/>
    <property type="molecule type" value="Genomic_DNA"/>
</dbReference>
<dbReference type="GO" id="GO:0003824">
    <property type="term" value="F:catalytic activity"/>
    <property type="evidence" value="ECO:0007669"/>
    <property type="project" value="InterPro"/>
</dbReference>
<protein>
    <submittedName>
        <fullName evidence="1">Uncharacterized protein</fullName>
    </submittedName>
</protein>
<dbReference type="OrthoDB" id="30161at10239"/>
<dbReference type="SUPFAM" id="SSF51621">
    <property type="entry name" value="Phosphoenolpyruvate/pyruvate domain"/>
    <property type="match status" value="1"/>
</dbReference>
<reference evidence="1 2" key="1">
    <citation type="journal article" date="2008" name="PLoS ONE">
        <title>Life-cycle and genome of OtV5, a large DNA virus of the pelagic marine unicellular green alga Ostreococcus tauri.</title>
        <authorList>
            <person name="Derelle E."/>
            <person name="Ferraz C."/>
            <person name="Escande M.L."/>
            <person name="Eychenie S."/>
            <person name="Cooke R."/>
            <person name="Piganeau G."/>
            <person name="Desdevises Y."/>
            <person name="Bellec L."/>
            <person name="Moreau H."/>
            <person name="Grimsley N."/>
        </authorList>
    </citation>
    <scope>NUCLEOTIDE SEQUENCE [LARGE SCALE GENOMIC DNA]</scope>
    <source>
        <strain evidence="1 2">OtV5</strain>
    </source>
</reference>
<evidence type="ECO:0000313" key="1">
    <source>
        <dbReference type="EMBL" id="ABY27819.1"/>
    </source>
</evidence>
<dbReference type="KEGG" id="vg:5845776"/>
<keyword evidence="2" id="KW-1185">Reference proteome</keyword>
<accession>A9YVT6</accession>
<proteinExistence type="predicted"/>
<sequence>MLQNLLSLKKCGAVGVKTSFEDEGAHPKNVQKLRLLTNKVGLDLNLKIGGAEAKTDFNMGLEMDVDGVVAPMIESEFALSKFTSFSKNIDITRGINIESKQGISNIDSMLQSKHMDDIDYVCIGRVDLVTSYDKPRDFIESAEFRNIVTDTLIKIKDRGKKTYMGGSLDISSYDFIRYLYKNNLIDKVETRYIVFKVNDNFLNNFDVCIIEAHRFDYEYMNTLLNIGTMDINQYSDRRDFIKKRIDKY</sequence>
<gene>
    <name evidence="1" type="ORF">OtV5_037c</name>
</gene>